<sequence length="970" mass="108232">MSSAAVVLDINTFTAPSLAQTTGVSLVAHDDPRVRLVLGEANYFWHPETALNFGLDRSRDRFYVARDRMSSGLAVQPGTLLLIDDIHNWQITIPLGAFTEHGLSIVPYVLEHFGLAHPDQERIVRAKIPALPWFANGTPIYGAQTLVFGLWVSLDPERALDHARDLGIELTERWFVQSNGVRCWIRDAANGFAYEVDEEMLERGIRVLDILRLPELKDMPGEMVLGHNSYTPLAPGESWSRPVSPFRALETALFGEHWRRDWDDELHSIVVDNEPFDDNALALLGVRAVVDAMEGAPQTLDDVEQRSASPTSTSSSMPELVSASDSSESASVASSEDGIPLLVRLEAYELYMRRTRGDDWADAYVDDVVIYDYDSDGARSALPMPVYVEVRINGHLKLKLRAKSKPMSLQLAVTGSHSKINVECETKFEYQEINEQRTWDVANLDLYDIVLGTPFLWQHSVLIGMNPTRVFIGSTVAKPLEGESMVTIRSAGTYVTQPDVEALRKRVFEAAADLFREAAKTPLPPMRAINHEIPLKDETKTYPYRPSRCPEALRPQWIQKKLDYLNTGRWRYAAGGGSCCPLMIIPKPKSKEGEKVAAPLPDIEEILRNVVKRPFRSLIDGKDAYEQIRIKEEHFYLNPAKMQLFADELNILGHVIDRHGIKMDPHKVDKLSAPVRVGRAVVIPNIEPTSMAILSTPRGRRERQEVAPEKQDDVEAPRRSRRLQGETAEPVKQIRVRRKLTETGKQALLMSSSSDSEISTIEVWSGAKKQPVEVRKRGTTHGEHEAGEETIPRASSERKRRNASSRSPTAPRVPDVMGNKDDEMLDLQSTSASNSELSSGSEVEESVTDPEQVSDARSASPRSGTQTPDLRPKLPDVITAGNPNQDIVRHLTGAYGKDKFFAKILLNSENYRNFRVTGDKGKELIYLRGARGEPDVLLIASSLILVITRPCCISGKRSGGKTWSKTSKIL</sequence>
<dbReference type="SUPFAM" id="SSF56672">
    <property type="entry name" value="DNA/RNA polymerases"/>
    <property type="match status" value="1"/>
</dbReference>
<evidence type="ECO:0000313" key="2">
    <source>
        <dbReference type="EMBL" id="KZV79531.1"/>
    </source>
</evidence>
<feature type="compositionally biased region" description="Basic and acidic residues" evidence="1">
    <location>
        <begin position="770"/>
        <end position="797"/>
    </location>
</feature>
<feature type="compositionally biased region" description="Low complexity" evidence="1">
    <location>
        <begin position="829"/>
        <end position="841"/>
    </location>
</feature>
<dbReference type="InterPro" id="IPR043502">
    <property type="entry name" value="DNA/RNA_pol_sf"/>
</dbReference>
<feature type="compositionally biased region" description="Basic and acidic residues" evidence="1">
    <location>
        <begin position="702"/>
        <end position="718"/>
    </location>
</feature>
<dbReference type="InParanoid" id="A0A165AYD6"/>
<organism evidence="2 3">
    <name type="scientific">Exidia glandulosa HHB12029</name>
    <dbReference type="NCBI Taxonomy" id="1314781"/>
    <lineage>
        <taxon>Eukaryota</taxon>
        <taxon>Fungi</taxon>
        <taxon>Dikarya</taxon>
        <taxon>Basidiomycota</taxon>
        <taxon>Agaricomycotina</taxon>
        <taxon>Agaricomycetes</taxon>
        <taxon>Auriculariales</taxon>
        <taxon>Exidiaceae</taxon>
        <taxon>Exidia</taxon>
    </lineage>
</organism>
<dbReference type="EMBL" id="KV426598">
    <property type="protein sequence ID" value="KZV79531.1"/>
    <property type="molecule type" value="Genomic_DNA"/>
</dbReference>
<accession>A0A165AYD6</accession>
<gene>
    <name evidence="2" type="ORF">EXIGLDRAFT_706862</name>
</gene>
<feature type="region of interest" description="Disordered" evidence="1">
    <location>
        <begin position="693"/>
        <end position="733"/>
    </location>
</feature>
<feature type="region of interest" description="Disordered" evidence="1">
    <location>
        <begin position="297"/>
        <end position="332"/>
    </location>
</feature>
<feature type="compositionally biased region" description="Polar residues" evidence="1">
    <location>
        <begin position="849"/>
        <end position="868"/>
    </location>
</feature>
<protein>
    <submittedName>
        <fullName evidence="2">Uncharacterized protein</fullName>
    </submittedName>
</protein>
<dbReference type="OrthoDB" id="3249394at2759"/>
<reference evidence="2 3" key="1">
    <citation type="journal article" date="2016" name="Mol. Biol. Evol.">
        <title>Comparative Genomics of Early-Diverging Mushroom-Forming Fungi Provides Insights into the Origins of Lignocellulose Decay Capabilities.</title>
        <authorList>
            <person name="Nagy L.G."/>
            <person name="Riley R."/>
            <person name="Tritt A."/>
            <person name="Adam C."/>
            <person name="Daum C."/>
            <person name="Floudas D."/>
            <person name="Sun H."/>
            <person name="Yadav J.S."/>
            <person name="Pangilinan J."/>
            <person name="Larsson K.H."/>
            <person name="Matsuura K."/>
            <person name="Barry K."/>
            <person name="Labutti K."/>
            <person name="Kuo R."/>
            <person name="Ohm R.A."/>
            <person name="Bhattacharya S.S."/>
            <person name="Shirouzu T."/>
            <person name="Yoshinaga Y."/>
            <person name="Martin F.M."/>
            <person name="Grigoriev I.V."/>
            <person name="Hibbett D.S."/>
        </authorList>
    </citation>
    <scope>NUCLEOTIDE SEQUENCE [LARGE SCALE GENOMIC DNA]</scope>
    <source>
        <strain evidence="2 3">HHB12029</strain>
    </source>
</reference>
<dbReference type="Proteomes" id="UP000077266">
    <property type="component" value="Unassembled WGS sequence"/>
</dbReference>
<feature type="region of interest" description="Disordered" evidence="1">
    <location>
        <begin position="766"/>
        <end position="883"/>
    </location>
</feature>
<keyword evidence="3" id="KW-1185">Reference proteome</keyword>
<name>A0A165AYD6_EXIGL</name>
<proteinExistence type="predicted"/>
<evidence type="ECO:0000313" key="3">
    <source>
        <dbReference type="Proteomes" id="UP000077266"/>
    </source>
</evidence>
<dbReference type="STRING" id="1314781.A0A165AYD6"/>
<feature type="compositionally biased region" description="Low complexity" evidence="1">
    <location>
        <begin position="307"/>
        <end position="332"/>
    </location>
</feature>
<dbReference type="AlphaFoldDB" id="A0A165AYD6"/>
<dbReference type="CDD" id="cd00303">
    <property type="entry name" value="retropepsin_like"/>
    <property type="match status" value="1"/>
</dbReference>
<evidence type="ECO:0000256" key="1">
    <source>
        <dbReference type="SAM" id="MobiDB-lite"/>
    </source>
</evidence>